<gene>
    <name evidence="2" type="ORF">RGQ30_22230</name>
</gene>
<keyword evidence="3" id="KW-1185">Reference proteome</keyword>
<keyword evidence="1" id="KW-0472">Membrane</keyword>
<dbReference type="Proteomes" id="UP001329151">
    <property type="component" value="Chromosome"/>
</dbReference>
<evidence type="ECO:0000313" key="2">
    <source>
        <dbReference type="EMBL" id="BET26722.1"/>
    </source>
</evidence>
<proteinExistence type="predicted"/>
<name>A0AA86JLD4_9BURK</name>
<organism evidence="2 3">
    <name type="scientific">Limnobacter thiooxidans</name>
    <dbReference type="NCBI Taxonomy" id="131080"/>
    <lineage>
        <taxon>Bacteria</taxon>
        <taxon>Pseudomonadati</taxon>
        <taxon>Pseudomonadota</taxon>
        <taxon>Betaproteobacteria</taxon>
        <taxon>Burkholderiales</taxon>
        <taxon>Burkholderiaceae</taxon>
        <taxon>Limnobacter</taxon>
    </lineage>
</organism>
<accession>A0AA86JLD4</accession>
<evidence type="ECO:0000313" key="3">
    <source>
        <dbReference type="Proteomes" id="UP001329151"/>
    </source>
</evidence>
<evidence type="ECO:0000256" key="1">
    <source>
        <dbReference type="SAM" id="Phobius"/>
    </source>
</evidence>
<keyword evidence="1" id="KW-0812">Transmembrane</keyword>
<reference evidence="2 3" key="1">
    <citation type="submission" date="2023-10" db="EMBL/GenBank/DDBJ databases">
        <title>Complete Genome Sequence of Limnobacter thiooxidans CS-K2T, Isolated from freshwater lake sediments in Bavaria, Germany.</title>
        <authorList>
            <person name="Naruki M."/>
            <person name="Watanabe A."/>
            <person name="Warashina T."/>
            <person name="Morita T."/>
            <person name="Arakawa K."/>
        </authorList>
    </citation>
    <scope>NUCLEOTIDE SEQUENCE [LARGE SCALE GENOMIC DNA]</scope>
    <source>
        <strain evidence="2 3">CS-K2</strain>
    </source>
</reference>
<sequence>MQAGIVGVCTGGVVVVVRKKRSHQEGVIMILMVFALLMSVGAMGVFSVGFVAWKKGQLQNIADIVALTAAKQMADGPEFTEALAVGRLNGLEPSDGFKLECLVDGQPSAQCTESISVRVTVSRRVSAILPFLKDVTISVLAEATTTPRVVGTVGSNLLNLDTRQSALLNGLLSALGGGQINLSALQYGTLLGSDINLDLLALKTSLDVANLDELLDLRISALNLLNEALIVGNADEAEKAMVGGVLKLLKPLNKVDLKLGDLLAVNLTGQGPGPVMVNLGSLAQVALLKSVEGQSYSLPINVGLLNLSVDTQILQAPQIFVGVKKPFLDPIVEANTAQIGLAVRIRQGLNLNILLVQLSALDMSLQLKVAGGLVEVNDIQCHMPRQANEVTLTVVPAVAEVCISKSAANLKTSVGGLSCGAPATVLDVTLLGLIKAGVTASASASLRNYPEEIVMGGQAPYSETVPLSLNQTLESLLGNIKLKLGIDLPVVGPLLTATVNGLVSTLLAALGPVLSPILGAVGAILDGLLQVLGVNLNEVTVNVDQLDCMNATLTR</sequence>
<feature type="transmembrane region" description="Helical" evidence="1">
    <location>
        <begin position="27"/>
        <end position="53"/>
    </location>
</feature>
<dbReference type="EMBL" id="AP028947">
    <property type="protein sequence ID" value="BET26722.1"/>
    <property type="molecule type" value="Genomic_DNA"/>
</dbReference>
<dbReference type="KEGG" id="lto:RGQ30_22230"/>
<keyword evidence="1" id="KW-1133">Transmembrane helix</keyword>
<protein>
    <submittedName>
        <fullName evidence="2">Uncharacterized protein</fullName>
    </submittedName>
</protein>
<dbReference type="AlphaFoldDB" id="A0AA86JLD4"/>